<keyword evidence="5 8" id="KW-1133">Transmembrane helix</keyword>
<evidence type="ECO:0000256" key="8">
    <source>
        <dbReference type="SAM" id="Phobius"/>
    </source>
</evidence>
<evidence type="ECO:0000313" key="11">
    <source>
        <dbReference type="Proteomes" id="UP000027170"/>
    </source>
</evidence>
<evidence type="ECO:0000256" key="1">
    <source>
        <dbReference type="ARBA" id="ARBA00004377"/>
    </source>
</evidence>
<comment type="subcellular location">
    <subcellularLocation>
        <location evidence="1">Cell inner membrane</location>
        <topology evidence="1">Single-pass membrane protein</topology>
    </subcellularLocation>
</comment>
<protein>
    <submittedName>
        <fullName evidence="10">SanA protein</fullName>
    </submittedName>
</protein>
<organism evidence="10 11">
    <name type="scientific">Snodgrassella communis</name>
    <dbReference type="NCBI Taxonomy" id="2946699"/>
    <lineage>
        <taxon>Bacteria</taxon>
        <taxon>Pseudomonadati</taxon>
        <taxon>Pseudomonadota</taxon>
        <taxon>Betaproteobacteria</taxon>
        <taxon>Neisseriales</taxon>
        <taxon>Neisseriaceae</taxon>
        <taxon>Snodgrassella</taxon>
    </lineage>
</organism>
<dbReference type="Pfam" id="PF02698">
    <property type="entry name" value="DUF218"/>
    <property type="match status" value="1"/>
</dbReference>
<dbReference type="EMBL" id="JFZV01000003">
    <property type="protein sequence ID" value="KDN15076.1"/>
    <property type="molecule type" value="Genomic_DNA"/>
</dbReference>
<gene>
    <name evidence="10" type="ORF">SALWKB29_0702</name>
</gene>
<accession>A0A836MQB3</accession>
<evidence type="ECO:0000256" key="2">
    <source>
        <dbReference type="ARBA" id="ARBA00022475"/>
    </source>
</evidence>
<comment type="caution">
    <text evidence="10">The sequence shown here is derived from an EMBL/GenBank/DDBJ whole genome shotgun (WGS) entry which is preliminary data.</text>
</comment>
<reference evidence="10 11" key="1">
    <citation type="submission" date="2014-03" db="EMBL/GenBank/DDBJ databases">
        <title>The genomes of two eusocial bee gut symbionts.</title>
        <authorList>
            <person name="Kwong W.K."/>
            <person name="Engel P."/>
            <person name="Koch H."/>
            <person name="Moran N.A."/>
        </authorList>
    </citation>
    <scope>NUCLEOTIDE SEQUENCE [LARGE SCALE GENOMIC DNA]</scope>
    <source>
        <strain evidence="11">wkB29</strain>
    </source>
</reference>
<evidence type="ECO:0000313" key="10">
    <source>
        <dbReference type="EMBL" id="KDN15076.1"/>
    </source>
</evidence>
<dbReference type="OrthoDB" id="9782395at2"/>
<feature type="transmembrane region" description="Helical" evidence="8">
    <location>
        <begin position="12"/>
        <end position="31"/>
    </location>
</feature>
<evidence type="ECO:0000256" key="3">
    <source>
        <dbReference type="ARBA" id="ARBA00022519"/>
    </source>
</evidence>
<dbReference type="InterPro" id="IPR003848">
    <property type="entry name" value="DUF218"/>
</dbReference>
<evidence type="ECO:0000256" key="4">
    <source>
        <dbReference type="ARBA" id="ARBA00022692"/>
    </source>
</evidence>
<dbReference type="InterPro" id="IPR051599">
    <property type="entry name" value="Cell_Envelope_Assoc"/>
</dbReference>
<evidence type="ECO:0000256" key="7">
    <source>
        <dbReference type="ARBA" id="ARBA00037355"/>
    </source>
</evidence>
<keyword evidence="2" id="KW-1003">Cell membrane</keyword>
<dbReference type="GO" id="GO:0005886">
    <property type="term" value="C:plasma membrane"/>
    <property type="evidence" value="ECO:0007669"/>
    <property type="project" value="UniProtKB-SubCell"/>
</dbReference>
<evidence type="ECO:0000256" key="5">
    <source>
        <dbReference type="ARBA" id="ARBA00022989"/>
    </source>
</evidence>
<evidence type="ECO:0000259" key="9">
    <source>
        <dbReference type="Pfam" id="PF02698"/>
    </source>
</evidence>
<sequence length="225" mass="25607">MTITLLKRITKYILFSTIAIIIFLILIYQLISRQAMSYTFTDSSQLTPRNVGLVLGTAKYLRNGQLNPFYQYRIEGAVKLYQQGKIKHLLLSGDHSRKNYNKPETMRQDLIQAGIPASSITLDYGGLRTLDSVLRAEKIFQVNSFTIITQSFHCDRAILIARKHLLDAQCYAVAAPDSKNYDKVIFREIFARVKAVSDLYIKDKQPKFLGKPEPILSSAQDKPTI</sequence>
<dbReference type="PANTHER" id="PTHR30336">
    <property type="entry name" value="INNER MEMBRANE PROTEIN, PROBABLE PERMEASE"/>
    <property type="match status" value="1"/>
</dbReference>
<name>A0A836MQB3_9NEIS</name>
<dbReference type="PANTHER" id="PTHR30336:SF0">
    <property type="entry name" value="PROTEIN SANA"/>
    <property type="match status" value="1"/>
</dbReference>
<keyword evidence="6 8" id="KW-0472">Membrane</keyword>
<feature type="domain" description="DUF218" evidence="9">
    <location>
        <begin position="53"/>
        <end position="188"/>
    </location>
</feature>
<comment type="function">
    <text evidence="7">Participates in the barrier function of the cell envelope.</text>
</comment>
<keyword evidence="3" id="KW-0997">Cell inner membrane</keyword>
<dbReference type="AlphaFoldDB" id="A0A836MQB3"/>
<keyword evidence="4 8" id="KW-0812">Transmembrane</keyword>
<dbReference type="CDD" id="cd06259">
    <property type="entry name" value="YdcF-like"/>
    <property type="match status" value="1"/>
</dbReference>
<dbReference type="Proteomes" id="UP000027170">
    <property type="component" value="Unassembled WGS sequence"/>
</dbReference>
<evidence type="ECO:0000256" key="6">
    <source>
        <dbReference type="ARBA" id="ARBA00023136"/>
    </source>
</evidence>
<proteinExistence type="predicted"/>
<keyword evidence="11" id="KW-1185">Reference proteome</keyword>